<evidence type="ECO:0000256" key="3">
    <source>
        <dbReference type="ARBA" id="ARBA00022679"/>
    </source>
</evidence>
<evidence type="ECO:0000313" key="8">
    <source>
        <dbReference type="EMBL" id="KAK3872239.1"/>
    </source>
</evidence>
<dbReference type="PANTHER" id="PTHR43851">
    <property type="match status" value="1"/>
</dbReference>
<keyword evidence="3" id="KW-0808">Transferase</keyword>
<evidence type="ECO:0000259" key="7">
    <source>
        <dbReference type="Pfam" id="PF03109"/>
    </source>
</evidence>
<feature type="compositionally biased region" description="Basic and acidic residues" evidence="6">
    <location>
        <begin position="215"/>
        <end position="226"/>
    </location>
</feature>
<comment type="pathway">
    <text evidence="1">Cofactor biosynthesis; ubiquinone biosynthesis.</text>
</comment>
<name>A0AAE1FF39_PETCI</name>
<feature type="compositionally biased region" description="Polar residues" evidence="6">
    <location>
        <begin position="937"/>
        <end position="951"/>
    </location>
</feature>
<organism evidence="8 9">
    <name type="scientific">Petrolisthes cinctipes</name>
    <name type="common">Flat porcelain crab</name>
    <dbReference type="NCBI Taxonomy" id="88211"/>
    <lineage>
        <taxon>Eukaryota</taxon>
        <taxon>Metazoa</taxon>
        <taxon>Ecdysozoa</taxon>
        <taxon>Arthropoda</taxon>
        <taxon>Crustacea</taxon>
        <taxon>Multicrustacea</taxon>
        <taxon>Malacostraca</taxon>
        <taxon>Eumalacostraca</taxon>
        <taxon>Eucarida</taxon>
        <taxon>Decapoda</taxon>
        <taxon>Pleocyemata</taxon>
        <taxon>Anomura</taxon>
        <taxon>Galatheoidea</taxon>
        <taxon>Porcellanidae</taxon>
        <taxon>Petrolisthes</taxon>
    </lineage>
</organism>
<evidence type="ECO:0000256" key="6">
    <source>
        <dbReference type="SAM" id="MobiDB-lite"/>
    </source>
</evidence>
<feature type="compositionally biased region" description="Polar residues" evidence="6">
    <location>
        <begin position="807"/>
        <end position="817"/>
    </location>
</feature>
<reference evidence="8" key="1">
    <citation type="submission" date="2023-10" db="EMBL/GenBank/DDBJ databases">
        <title>Genome assemblies of two species of porcelain crab, Petrolisthes cinctipes and Petrolisthes manimaculis (Anomura: Porcellanidae).</title>
        <authorList>
            <person name="Angst P."/>
        </authorList>
    </citation>
    <scope>NUCLEOTIDE SEQUENCE</scope>
    <source>
        <strain evidence="8">PB745_01</strain>
        <tissue evidence="8">Gill</tissue>
    </source>
</reference>
<feature type="region of interest" description="Disordered" evidence="6">
    <location>
        <begin position="215"/>
        <end position="234"/>
    </location>
</feature>
<dbReference type="GO" id="GO:0005524">
    <property type="term" value="F:ATP binding"/>
    <property type="evidence" value="ECO:0007669"/>
    <property type="project" value="UniProtKB-KW"/>
</dbReference>
<gene>
    <name evidence="8" type="ORF">Pcinc_022666</name>
</gene>
<dbReference type="GO" id="GO:0006744">
    <property type="term" value="P:ubiquinone biosynthetic process"/>
    <property type="evidence" value="ECO:0007669"/>
    <property type="project" value="TreeGrafter"/>
</dbReference>
<evidence type="ECO:0000256" key="2">
    <source>
        <dbReference type="ARBA" id="ARBA00009670"/>
    </source>
</evidence>
<dbReference type="PANTHER" id="PTHR43851:SF3">
    <property type="entry name" value="COENZYME Q8"/>
    <property type="match status" value="1"/>
</dbReference>
<evidence type="ECO:0000256" key="1">
    <source>
        <dbReference type="ARBA" id="ARBA00004749"/>
    </source>
</evidence>
<dbReference type="InterPro" id="IPR004147">
    <property type="entry name" value="ABC1_dom"/>
</dbReference>
<evidence type="ECO:0000313" key="9">
    <source>
        <dbReference type="Proteomes" id="UP001286313"/>
    </source>
</evidence>
<dbReference type="CDD" id="cd13970">
    <property type="entry name" value="ABC1_ADCK3"/>
    <property type="match status" value="1"/>
</dbReference>
<keyword evidence="4" id="KW-0547">Nucleotide-binding</keyword>
<dbReference type="SUPFAM" id="SSF56112">
    <property type="entry name" value="Protein kinase-like (PK-like)"/>
    <property type="match status" value="1"/>
</dbReference>
<dbReference type="EMBL" id="JAWQEG010002399">
    <property type="protein sequence ID" value="KAK3872239.1"/>
    <property type="molecule type" value="Genomic_DNA"/>
</dbReference>
<dbReference type="Pfam" id="PF03109">
    <property type="entry name" value="ABC1"/>
    <property type="match status" value="1"/>
</dbReference>
<sequence length="1431" mass="156863">MARAPRGSDLMTVLRGLARVGSAAVEIRSHEVNRAWATSSLRPTIEEGSSKIQEAISNLQQPQTLQHEASKVVNEAVARFSMVTEGIKAYRGTSAPPHPAPDVSAKYDPLYDPSVQELNIEEMMMKEATSGHSDLSNQYTEVLVGAQLVADNLTESARGTKEELNMRLSEFEPLLDITKAEEKEITDEHLQAIDETLSEVTDVAYGHKMDIRKEAEQHKLSEDKTDGGSGGKTILESEAVPEMSIEMLMMQETVSGQDNLTNEYAEVLSGAQTVADTLTEGAKEVKEEVDKKFSGFEPLLDISKIEEKEITDEHLQAIDETLSEVTDVAYGHKMDIRKEADQHKLPEDKTDGGSEGIKEASQTTASTAQNTEILESDVENANNGAKTILESEAVPEMSIEMVMMQETVSGQDNLTNEYAEVLSGAQTVADTLTEGAKEVKEEVDKRFSGFEPLLDISKIEEKEITDEHLQAIDETLSEVQSVAYGHRLELKEESGEQKLTEEAAKEAEKHTEINDTVSGSPSLVQELTQHEPETMVTRNVMEGAKEMSVEDVMMEEILSEQNNKVTNEDILSLQTSNSSDFVENVSNSKEDFSSRLEKFEPLLDVTQEKEKEITEEHLEALDDKLSELQDVAFGHNLKIFKEVEHSKPMEEVLKDVQEQCLTEEGKEKIVSSSVLTEMQNVSQVEESGVVVGQEVVSVSQSSKGSAEATDPSLELDISLSQVAKPVYVEEESCSVVHTEVSIESQIVTNIPDADGQPSNAVTTNSAQMTNVNPELIAEVEVPPSKVTSDTICGEFIPVDSVEKTSRGTESSSHVSLTENKDAESAAHMTPVNTESVTPPVESGTADSVTVGAFDKVDEVTQVLADSNVNEISKAVESSINATSTAGTAATTIATSATATTTAATVADAAAIPITASAAATTTTAAAVAAAATTATAGSNDIGTNTGKENTTPIKPKPKLIGKKPLAKDKPKSRLAETAQARKVPHSRLGRLMSFGSLAAGLGVGTVAEVTRRRLGINQGKGAGSLLDGSPFLTEANAKRIVDTLCKVRGAALKLGQMMSIQDSSLINPQLQKIFERVRQSADFMPNWQLERAITDQLGEDWRTKVATFDERPFAAASIGQVHLATLHDGRSVAMKIQYPGVAEGIESDINNLITTLRVANILPEGLFVDSIIEVAKRELGWECDYEREAECTHKFRKLVEPHSQYYVPEVIPQLCSQQIFTTELIDGLPVDKCVDLDQDTRNFLCQELLRLCLMELFQFGFMQTDPNWSNFFYNVETEQVALLDFGACRDYSKDFVDKYIHLIHGAASKDRQKVLKYSQELGFLNGYEAKVMENAHIDAIMILGEAFQEDEPFNFGDQNTTHRIQHLVPVMLSHRMCAPPEESYSLHRKMSGVFLLCTKLNAVVNCYRIFQDIYEGYQYGGSWEEFQSKVK</sequence>
<comment type="caution">
    <text evidence="8">The sequence shown here is derived from an EMBL/GenBank/DDBJ whole genome shotgun (WGS) entry which is preliminary data.</text>
</comment>
<keyword evidence="5" id="KW-0067">ATP-binding</keyword>
<evidence type="ECO:0000256" key="5">
    <source>
        <dbReference type="ARBA" id="ARBA00022840"/>
    </source>
</evidence>
<protein>
    <recommendedName>
        <fullName evidence="7">ABC1 atypical kinase-like domain-containing protein</fullName>
    </recommendedName>
</protein>
<feature type="region of interest" description="Disordered" evidence="6">
    <location>
        <begin position="936"/>
        <end position="981"/>
    </location>
</feature>
<feature type="region of interest" description="Disordered" evidence="6">
    <location>
        <begin position="337"/>
        <end position="375"/>
    </location>
</feature>
<feature type="compositionally biased region" description="Basic and acidic residues" evidence="6">
    <location>
        <begin position="965"/>
        <end position="974"/>
    </location>
</feature>
<feature type="compositionally biased region" description="Basic and acidic residues" evidence="6">
    <location>
        <begin position="337"/>
        <end position="358"/>
    </location>
</feature>
<feature type="compositionally biased region" description="Low complexity" evidence="6">
    <location>
        <begin position="360"/>
        <end position="369"/>
    </location>
</feature>
<feature type="domain" description="ABC1 atypical kinase-like" evidence="7">
    <location>
        <begin position="1077"/>
        <end position="1317"/>
    </location>
</feature>
<comment type="similarity">
    <text evidence="2">Belongs to the protein kinase superfamily. ADCK protein kinase family.</text>
</comment>
<dbReference type="Proteomes" id="UP001286313">
    <property type="component" value="Unassembled WGS sequence"/>
</dbReference>
<dbReference type="InterPro" id="IPR011009">
    <property type="entry name" value="Kinase-like_dom_sf"/>
</dbReference>
<evidence type="ECO:0000256" key="4">
    <source>
        <dbReference type="ARBA" id="ARBA00022741"/>
    </source>
</evidence>
<proteinExistence type="inferred from homology"/>
<dbReference type="InterPro" id="IPR034646">
    <property type="entry name" value="ADCK3_dom"/>
</dbReference>
<accession>A0AAE1FF39</accession>
<keyword evidence="9" id="KW-1185">Reference proteome</keyword>
<feature type="region of interest" description="Disordered" evidence="6">
    <location>
        <begin position="802"/>
        <end position="845"/>
    </location>
</feature>
<dbReference type="GO" id="GO:0016740">
    <property type="term" value="F:transferase activity"/>
    <property type="evidence" value="ECO:0007669"/>
    <property type="project" value="UniProtKB-KW"/>
</dbReference>
<dbReference type="InterPro" id="IPR051409">
    <property type="entry name" value="Atypical_kinase_ADCK"/>
</dbReference>